<keyword evidence="3" id="KW-1185">Reference proteome</keyword>
<sequence length="274" mass="31631">MFPNLQSTKKQRLAPIQQIPSKIALEVLQYLDIDSLLTISKSLLHWNLAVEQEISQFLKETQVSLIPKEHQACSEQYWPKLHFTTFDVRSGEVVFDVVESGPVKYNLKNPRNLSVDQIIFEQASPRDPKGGSLPVTRKHTRRAPFAEYLLKKSVTIPLRPQGNLQFTEQKHHWDFFYHVLSVSPASSEVHFTPLTFQCNISFLFPSKNLTNPKFLTPKKLMTLWRKMTSTQHQPFSSNHVPTLPDPKKHSTVRSALGTKLFIRTKSRARFIEIE</sequence>
<dbReference type="Proteomes" id="UP001479436">
    <property type="component" value="Unassembled WGS sequence"/>
</dbReference>
<organism evidence="2 3">
    <name type="scientific">Basidiobolus ranarum</name>
    <dbReference type="NCBI Taxonomy" id="34480"/>
    <lineage>
        <taxon>Eukaryota</taxon>
        <taxon>Fungi</taxon>
        <taxon>Fungi incertae sedis</taxon>
        <taxon>Zoopagomycota</taxon>
        <taxon>Entomophthoromycotina</taxon>
        <taxon>Basidiobolomycetes</taxon>
        <taxon>Basidiobolales</taxon>
        <taxon>Basidiobolaceae</taxon>
        <taxon>Basidiobolus</taxon>
    </lineage>
</organism>
<dbReference type="EMBL" id="JASJQH010007055">
    <property type="protein sequence ID" value="KAK9719247.1"/>
    <property type="molecule type" value="Genomic_DNA"/>
</dbReference>
<evidence type="ECO:0000313" key="2">
    <source>
        <dbReference type="EMBL" id="KAK9719247.1"/>
    </source>
</evidence>
<dbReference type="InterPro" id="IPR001810">
    <property type="entry name" value="F-box_dom"/>
</dbReference>
<accession>A0ABR2W4F0</accession>
<evidence type="ECO:0000259" key="1">
    <source>
        <dbReference type="PROSITE" id="PS50181"/>
    </source>
</evidence>
<comment type="caution">
    <text evidence="2">The sequence shown here is derived from an EMBL/GenBank/DDBJ whole genome shotgun (WGS) entry which is preliminary data.</text>
</comment>
<proteinExistence type="predicted"/>
<gene>
    <name evidence="2" type="ORF">K7432_004910</name>
</gene>
<feature type="domain" description="F-box" evidence="1">
    <location>
        <begin position="13"/>
        <end position="61"/>
    </location>
</feature>
<protein>
    <recommendedName>
        <fullName evidence="1">F-box domain-containing protein</fullName>
    </recommendedName>
</protein>
<name>A0ABR2W4F0_9FUNG</name>
<reference evidence="2 3" key="1">
    <citation type="submission" date="2023-04" db="EMBL/GenBank/DDBJ databases">
        <title>Genome of Basidiobolus ranarum AG-B5.</title>
        <authorList>
            <person name="Stajich J.E."/>
            <person name="Carter-House D."/>
            <person name="Gryganskyi A."/>
        </authorList>
    </citation>
    <scope>NUCLEOTIDE SEQUENCE [LARGE SCALE GENOMIC DNA]</scope>
    <source>
        <strain evidence="2 3">AG-B5</strain>
    </source>
</reference>
<evidence type="ECO:0000313" key="3">
    <source>
        <dbReference type="Proteomes" id="UP001479436"/>
    </source>
</evidence>
<dbReference type="PROSITE" id="PS50181">
    <property type="entry name" value="FBOX"/>
    <property type="match status" value="1"/>
</dbReference>